<organism evidence="1 2">
    <name type="scientific">Spirosoma validum</name>
    <dbReference type="NCBI Taxonomy" id="2771355"/>
    <lineage>
        <taxon>Bacteria</taxon>
        <taxon>Pseudomonadati</taxon>
        <taxon>Bacteroidota</taxon>
        <taxon>Cytophagia</taxon>
        <taxon>Cytophagales</taxon>
        <taxon>Cytophagaceae</taxon>
        <taxon>Spirosoma</taxon>
    </lineage>
</organism>
<sequence length="204" mass="22907">MKSIPGTKGYADVAPKFIEATTAIDFTKLHQDFLPFIPKVAGRILDLGAGIGRDAFEFSQRGHSVVAVEPTEEFRIVGKKLYHSPMIDWIDDCLPKLSLLSDQANQFDFILASGVWYHLDDEEQAMAMERIASLLKINDIVALSLRHGPPGAGSHFFPTSGRQTIQDAYCSRLTTLMCIENQPSLMQHKEKVSWTRLVCQKQER</sequence>
<dbReference type="SUPFAM" id="SSF53335">
    <property type="entry name" value="S-adenosyl-L-methionine-dependent methyltransferases"/>
    <property type="match status" value="1"/>
</dbReference>
<keyword evidence="1" id="KW-0808">Transferase</keyword>
<dbReference type="Gene3D" id="3.40.50.150">
    <property type="entry name" value="Vaccinia Virus protein VP39"/>
    <property type="match status" value="1"/>
</dbReference>
<evidence type="ECO:0000313" key="2">
    <source>
        <dbReference type="Proteomes" id="UP000653797"/>
    </source>
</evidence>
<dbReference type="InterPro" id="IPR029063">
    <property type="entry name" value="SAM-dependent_MTases_sf"/>
</dbReference>
<dbReference type="EMBL" id="JACXAA010000003">
    <property type="protein sequence ID" value="MBD2752998.1"/>
    <property type="molecule type" value="Genomic_DNA"/>
</dbReference>
<proteinExistence type="predicted"/>
<gene>
    <name evidence="1" type="ORF">IC230_08875</name>
</gene>
<dbReference type="GO" id="GO:0032259">
    <property type="term" value="P:methylation"/>
    <property type="evidence" value="ECO:0007669"/>
    <property type="project" value="UniProtKB-KW"/>
</dbReference>
<dbReference type="Proteomes" id="UP000653797">
    <property type="component" value="Unassembled WGS sequence"/>
</dbReference>
<protein>
    <submittedName>
        <fullName evidence="1">Class I SAM-dependent methyltransferase</fullName>
    </submittedName>
</protein>
<dbReference type="CDD" id="cd02440">
    <property type="entry name" value="AdoMet_MTases"/>
    <property type="match status" value="1"/>
</dbReference>
<name>A0A927B064_9BACT</name>
<dbReference type="GO" id="GO:0008168">
    <property type="term" value="F:methyltransferase activity"/>
    <property type="evidence" value="ECO:0007669"/>
    <property type="project" value="UniProtKB-KW"/>
</dbReference>
<accession>A0A927B064</accession>
<dbReference type="Pfam" id="PF13489">
    <property type="entry name" value="Methyltransf_23"/>
    <property type="match status" value="1"/>
</dbReference>
<evidence type="ECO:0000313" key="1">
    <source>
        <dbReference type="EMBL" id="MBD2752998.1"/>
    </source>
</evidence>
<keyword evidence="2" id="KW-1185">Reference proteome</keyword>
<comment type="caution">
    <text evidence="1">The sequence shown here is derived from an EMBL/GenBank/DDBJ whole genome shotgun (WGS) entry which is preliminary data.</text>
</comment>
<reference evidence="1" key="1">
    <citation type="submission" date="2020-09" db="EMBL/GenBank/DDBJ databases">
        <authorList>
            <person name="Kim M.K."/>
        </authorList>
    </citation>
    <scope>NUCLEOTIDE SEQUENCE</scope>
    <source>
        <strain evidence="1">BT704</strain>
    </source>
</reference>
<dbReference type="AlphaFoldDB" id="A0A927B064"/>
<keyword evidence="1" id="KW-0489">Methyltransferase</keyword>